<dbReference type="RefSeq" id="XP_045262968.1">
    <property type="nucleotide sequence ID" value="XM_045411547.1"/>
</dbReference>
<dbReference type="EMBL" id="WVTB01000053">
    <property type="protein sequence ID" value="KAF3803809.1"/>
    <property type="molecule type" value="Genomic_DNA"/>
</dbReference>
<protein>
    <submittedName>
        <fullName evidence="1">Uncharacterized protein</fullName>
    </submittedName>
</protein>
<dbReference type="GeneID" id="69018773"/>
<dbReference type="Proteomes" id="UP000613401">
    <property type="component" value="Unassembled WGS sequence"/>
</dbReference>
<keyword evidence="2" id="KW-1185">Reference proteome</keyword>
<organism evidence="1 2">
    <name type="scientific">Colletotrichum gloeosporioides</name>
    <name type="common">Anthracnose fungus</name>
    <name type="synonym">Glomerella cingulata</name>
    <dbReference type="NCBI Taxonomy" id="474922"/>
    <lineage>
        <taxon>Eukaryota</taxon>
        <taxon>Fungi</taxon>
        <taxon>Dikarya</taxon>
        <taxon>Ascomycota</taxon>
        <taxon>Pezizomycotina</taxon>
        <taxon>Sordariomycetes</taxon>
        <taxon>Hypocreomycetidae</taxon>
        <taxon>Glomerellales</taxon>
        <taxon>Glomerellaceae</taxon>
        <taxon>Colletotrichum</taxon>
        <taxon>Colletotrichum gloeosporioides species complex</taxon>
    </lineage>
</organism>
<evidence type="ECO:0000313" key="2">
    <source>
        <dbReference type="Proteomes" id="UP000613401"/>
    </source>
</evidence>
<comment type="caution">
    <text evidence="1">The sequence shown here is derived from an EMBL/GenBank/DDBJ whole genome shotgun (WGS) entry which is preliminary data.</text>
</comment>
<dbReference type="AlphaFoldDB" id="A0A8H4FK24"/>
<reference evidence="1" key="2">
    <citation type="submission" date="2020-03" db="EMBL/GenBank/DDBJ databases">
        <authorList>
            <person name="Fu F.-F."/>
            <person name="Chen J."/>
        </authorList>
    </citation>
    <scope>NUCLEOTIDE SEQUENCE</scope>
    <source>
        <strain evidence="1">Lc1</strain>
    </source>
</reference>
<accession>A0A8H4FK24</accession>
<sequence length="89" mass="10144">MNYMTQNAGKMDPEIEYDDCDDLWIGWLVPVGDDPVNWNFAINIGYALRNFNGYSSVICAGNIFGQDDYYRNPEQGNAGEINCRCYRGD</sequence>
<evidence type="ECO:0000313" key="1">
    <source>
        <dbReference type="EMBL" id="KAF3803809.1"/>
    </source>
</evidence>
<name>A0A8H4FK24_COLGL</name>
<reference evidence="1" key="1">
    <citation type="journal article" date="2020" name="Phytopathology">
        <title>Genome sequence and comparative analysis of Colletotrichum gloeosporioides isolated from Liriodendron leaves.</title>
        <authorList>
            <person name="Fu F.F."/>
            <person name="Hao Z."/>
            <person name="Wang P."/>
            <person name="Lu Y."/>
            <person name="Xue L.J."/>
            <person name="Wei G."/>
            <person name="Tian Y."/>
            <person name="Baishi H."/>
            <person name="Xu H."/>
            <person name="Shi J."/>
            <person name="Cheng T."/>
            <person name="Wang G."/>
            <person name="Yi Y."/>
            <person name="Chen J."/>
        </authorList>
    </citation>
    <scope>NUCLEOTIDE SEQUENCE</scope>
    <source>
        <strain evidence="1">Lc1</strain>
    </source>
</reference>
<gene>
    <name evidence="1" type="ORF">GCG54_00011647</name>
</gene>
<proteinExistence type="predicted"/>